<dbReference type="GO" id="GO:0000981">
    <property type="term" value="F:DNA-binding transcription factor activity, RNA polymerase II-specific"/>
    <property type="evidence" value="ECO:0007669"/>
    <property type="project" value="InterPro"/>
</dbReference>
<evidence type="ECO:0000256" key="2">
    <source>
        <dbReference type="ARBA" id="ARBA00023015"/>
    </source>
</evidence>
<dbReference type="SMART" id="SM00906">
    <property type="entry name" value="Fungal_trans"/>
    <property type="match status" value="1"/>
</dbReference>
<dbReference type="CDD" id="cd12148">
    <property type="entry name" value="fungal_TF_MHR"/>
    <property type="match status" value="1"/>
</dbReference>
<dbReference type="SMART" id="SM00066">
    <property type="entry name" value="GAL4"/>
    <property type="match status" value="1"/>
</dbReference>
<dbReference type="GO" id="GO:0008270">
    <property type="term" value="F:zinc ion binding"/>
    <property type="evidence" value="ECO:0007669"/>
    <property type="project" value="InterPro"/>
</dbReference>
<evidence type="ECO:0000256" key="5">
    <source>
        <dbReference type="ARBA" id="ARBA00023242"/>
    </source>
</evidence>
<dbReference type="VEuPathDB" id="FungiDB:PV10_04206"/>
<gene>
    <name evidence="8" type="ORF">B0A52_08729</name>
</gene>
<feature type="region of interest" description="Disordered" evidence="6">
    <location>
        <begin position="713"/>
        <end position="740"/>
    </location>
</feature>
<keyword evidence="4" id="KW-0804">Transcription</keyword>
<evidence type="ECO:0000313" key="8">
    <source>
        <dbReference type="EMBL" id="RVX68220.1"/>
    </source>
</evidence>
<feature type="compositionally biased region" description="Polar residues" evidence="6">
    <location>
        <begin position="622"/>
        <end position="639"/>
    </location>
</feature>
<feature type="domain" description="Zn(2)-C6 fungal-type" evidence="7">
    <location>
        <begin position="33"/>
        <end position="60"/>
    </location>
</feature>
<dbReference type="Pfam" id="PF00172">
    <property type="entry name" value="Zn_clus"/>
    <property type="match status" value="1"/>
</dbReference>
<dbReference type="CDD" id="cd00067">
    <property type="entry name" value="GAL4"/>
    <property type="match status" value="1"/>
</dbReference>
<dbReference type="GO" id="GO:0006351">
    <property type="term" value="P:DNA-templated transcription"/>
    <property type="evidence" value="ECO:0007669"/>
    <property type="project" value="InterPro"/>
</dbReference>
<feature type="region of interest" description="Disordered" evidence="6">
    <location>
        <begin position="118"/>
        <end position="137"/>
    </location>
</feature>
<dbReference type="Gene3D" id="4.10.240.10">
    <property type="entry name" value="Zn(2)-C6 fungal-type DNA-binding domain"/>
    <property type="match status" value="1"/>
</dbReference>
<dbReference type="PROSITE" id="PS00463">
    <property type="entry name" value="ZN2_CY6_FUNGAL_1"/>
    <property type="match status" value="1"/>
</dbReference>
<feature type="region of interest" description="Disordered" evidence="6">
    <location>
        <begin position="64"/>
        <end position="106"/>
    </location>
</feature>
<sequence>MTIPQELQSTMADLTHARNVFGPQTVPRRARQACARCRKQKLKCDDERPCALCMRARVLCQEHPEPPRKQRKLDPAKAPRGSRDEGGGSPGDVHPSNEDCAGTSSGTQANLEIRRTAETTIDNQQDGLQDSTMSMPTCRESTSSYELVNDLFKTHDTTSPNSVATDAIPRGHISLRTFSADGDLIPVSELIGIELPPRLREELEKMLFTGMVSQHKLPMVILIMTILGTGAAYTPTSVAEKTCPGWDLNKLRSKLVRVVEEKFLSIFDNGDTEAVATCVLLASYYMYHGQFNRGWVIVGAGWKAAEALRLHREETWSRTNVIQTEVRRRVWWALYVADAFSALCNGKPRIIPQTDWSVAMPGNLDDTRAQCPGFESMEPTTAGASEPVTVLSYQLYKFRLYQATSSLTREIYGQRKLQKNELISHIQRIDQQLVEIWDSIPPELRLRSFSEDESCMGSEGSVERVFRLQALALQLLYDNLQLILHRPLLQYEVTTQDRRARPQRSAVEGNGSPESEEPDTTQQARTKNGVITVSRNRMWESGMRTSWLSEQPYTLRLASNTHAAAYMAIQTFSAGVTLGLFAMSSPFSLFKAEMKCLEAEEHRGHVENRGKRAMPPDRLSSPFLTMNPPRQTTGSTQDLDQAPPTEDGMHESSMLHLLPIDDHNDGDQEPFGLLDGMVSANLNDAIASLQQHFFKDFGGSGETVVGNSDRCPRPSNLEQPASEQWGPEGSGITGRPNLSPVIESQTAGLGAFSNVGQTWVWEDFLTEVQDQPEAALAGHV</sequence>
<evidence type="ECO:0000256" key="4">
    <source>
        <dbReference type="ARBA" id="ARBA00023163"/>
    </source>
</evidence>
<feature type="region of interest" description="Disordered" evidence="6">
    <location>
        <begin position="606"/>
        <end position="650"/>
    </location>
</feature>
<dbReference type="EMBL" id="NAJM01000040">
    <property type="protein sequence ID" value="RVX68220.1"/>
    <property type="molecule type" value="Genomic_DNA"/>
</dbReference>
<dbReference type="Pfam" id="PF04082">
    <property type="entry name" value="Fungal_trans"/>
    <property type="match status" value="1"/>
</dbReference>
<dbReference type="GO" id="GO:0003677">
    <property type="term" value="F:DNA binding"/>
    <property type="evidence" value="ECO:0007669"/>
    <property type="project" value="UniProtKB-KW"/>
</dbReference>
<dbReference type="InterPro" id="IPR001138">
    <property type="entry name" value="Zn2Cys6_DnaBD"/>
</dbReference>
<dbReference type="SUPFAM" id="SSF57701">
    <property type="entry name" value="Zn2/Cys6 DNA-binding domain"/>
    <property type="match status" value="1"/>
</dbReference>
<dbReference type="OrthoDB" id="6486656at2759"/>
<reference evidence="8 9" key="1">
    <citation type="submission" date="2017-03" db="EMBL/GenBank/DDBJ databases">
        <title>Genomes of endolithic fungi from Antarctica.</title>
        <authorList>
            <person name="Coleine C."/>
            <person name="Masonjones S."/>
            <person name="Stajich J.E."/>
        </authorList>
    </citation>
    <scope>NUCLEOTIDE SEQUENCE [LARGE SCALE GENOMIC DNA]</scope>
    <source>
        <strain evidence="8 9">CCFEE 6314</strain>
    </source>
</reference>
<keyword evidence="3" id="KW-0238">DNA-binding</keyword>
<dbReference type="InterPro" id="IPR036864">
    <property type="entry name" value="Zn2-C6_fun-type_DNA-bd_sf"/>
</dbReference>
<dbReference type="AlphaFoldDB" id="A0A438MZ41"/>
<accession>A0A438MZ41</accession>
<dbReference type="InterPro" id="IPR050987">
    <property type="entry name" value="AtrR-like"/>
</dbReference>
<keyword evidence="5" id="KW-0539">Nucleus</keyword>
<dbReference type="PROSITE" id="PS50048">
    <property type="entry name" value="ZN2_CY6_FUNGAL_2"/>
    <property type="match status" value="1"/>
</dbReference>
<evidence type="ECO:0000259" key="7">
    <source>
        <dbReference type="PROSITE" id="PS50048"/>
    </source>
</evidence>
<feature type="compositionally biased region" description="Polar residues" evidence="6">
    <location>
        <begin position="1"/>
        <end position="12"/>
    </location>
</feature>
<dbReference type="PANTHER" id="PTHR46910:SF17">
    <property type="entry name" value="SCFA-RELATED"/>
    <property type="match status" value="1"/>
</dbReference>
<feature type="compositionally biased region" description="Basic and acidic residues" evidence="6">
    <location>
        <begin position="64"/>
        <end position="86"/>
    </location>
</feature>
<evidence type="ECO:0000256" key="6">
    <source>
        <dbReference type="SAM" id="MobiDB-lite"/>
    </source>
</evidence>
<feature type="region of interest" description="Disordered" evidence="6">
    <location>
        <begin position="495"/>
        <end position="529"/>
    </location>
</feature>
<comment type="caution">
    <text evidence="8">The sequence shown here is derived from an EMBL/GenBank/DDBJ whole genome shotgun (WGS) entry which is preliminary data.</text>
</comment>
<evidence type="ECO:0000313" key="9">
    <source>
        <dbReference type="Proteomes" id="UP000288859"/>
    </source>
</evidence>
<dbReference type="InterPro" id="IPR007219">
    <property type="entry name" value="XnlR_reg_dom"/>
</dbReference>
<protein>
    <recommendedName>
        <fullName evidence="7">Zn(2)-C6 fungal-type domain-containing protein</fullName>
    </recommendedName>
</protein>
<keyword evidence="1" id="KW-0479">Metal-binding</keyword>
<feature type="region of interest" description="Disordered" evidence="6">
    <location>
        <begin position="1"/>
        <end position="24"/>
    </location>
</feature>
<keyword evidence="2" id="KW-0805">Transcription regulation</keyword>
<dbReference type="PANTHER" id="PTHR46910">
    <property type="entry name" value="TRANSCRIPTION FACTOR PDR1"/>
    <property type="match status" value="1"/>
</dbReference>
<evidence type="ECO:0000256" key="3">
    <source>
        <dbReference type="ARBA" id="ARBA00023125"/>
    </source>
</evidence>
<name>A0A438MZ41_EXOME</name>
<organism evidence="8 9">
    <name type="scientific">Exophiala mesophila</name>
    <name type="common">Black yeast-like fungus</name>
    <dbReference type="NCBI Taxonomy" id="212818"/>
    <lineage>
        <taxon>Eukaryota</taxon>
        <taxon>Fungi</taxon>
        <taxon>Dikarya</taxon>
        <taxon>Ascomycota</taxon>
        <taxon>Pezizomycotina</taxon>
        <taxon>Eurotiomycetes</taxon>
        <taxon>Chaetothyriomycetidae</taxon>
        <taxon>Chaetothyriales</taxon>
        <taxon>Herpotrichiellaceae</taxon>
        <taxon>Exophiala</taxon>
    </lineage>
</organism>
<feature type="compositionally biased region" description="Polar residues" evidence="6">
    <location>
        <begin position="520"/>
        <end position="529"/>
    </location>
</feature>
<proteinExistence type="predicted"/>
<evidence type="ECO:0000256" key="1">
    <source>
        <dbReference type="ARBA" id="ARBA00022723"/>
    </source>
</evidence>
<dbReference type="Proteomes" id="UP000288859">
    <property type="component" value="Unassembled WGS sequence"/>
</dbReference>